<protein>
    <submittedName>
        <fullName evidence="2">Uncharacterized protein LOC106052574</fullName>
    </submittedName>
</protein>
<proteinExistence type="predicted"/>
<reference evidence="2" key="1">
    <citation type="submission" date="2025-08" db="UniProtKB">
        <authorList>
            <consortium name="RefSeq"/>
        </authorList>
    </citation>
    <scope>IDENTIFICATION</scope>
</reference>
<dbReference type="GeneID" id="106052574"/>
<evidence type="ECO:0000313" key="1">
    <source>
        <dbReference type="Proteomes" id="UP001165740"/>
    </source>
</evidence>
<gene>
    <name evidence="2" type="primary">LOC106052574</name>
</gene>
<name>A0A9W2YX11_BIOGL</name>
<dbReference type="Proteomes" id="UP001165740">
    <property type="component" value="Chromosome 14"/>
</dbReference>
<accession>A0A9W2YX11</accession>
<dbReference type="RefSeq" id="XP_055867251.1">
    <property type="nucleotide sequence ID" value="XM_056011276.1"/>
</dbReference>
<organism evidence="1 2">
    <name type="scientific">Biomphalaria glabrata</name>
    <name type="common">Bloodfluke planorb</name>
    <name type="synonym">Freshwater snail</name>
    <dbReference type="NCBI Taxonomy" id="6526"/>
    <lineage>
        <taxon>Eukaryota</taxon>
        <taxon>Metazoa</taxon>
        <taxon>Spiralia</taxon>
        <taxon>Lophotrochozoa</taxon>
        <taxon>Mollusca</taxon>
        <taxon>Gastropoda</taxon>
        <taxon>Heterobranchia</taxon>
        <taxon>Euthyneura</taxon>
        <taxon>Panpulmonata</taxon>
        <taxon>Hygrophila</taxon>
        <taxon>Lymnaeoidea</taxon>
        <taxon>Planorbidae</taxon>
        <taxon>Biomphalaria</taxon>
    </lineage>
</organism>
<keyword evidence="1" id="KW-1185">Reference proteome</keyword>
<sequence>MKKDYVILMIFKVLTINADVSTKLVEEETDFIIPCSLQGSAVHLSLDFNNSYIVNGFGTCSRSWNQPCKPKTVECALTEDTCFFTLTSLPTLLLRDLKYVICKSQLRVVNKYVISVFARAENVTCATPTLQNQHLSLTCSVQKIFPEASCRFVLLSNGKEIHGVGNITHSHRIYLDHVMYYEGQCSWEMNTGHLTSGKYKIIVYVHPKNTKYTEFNYVIQREFNLPTAISTDTTPVFTRTTTESYEHTNPNDKELPAYALTPAALSNSAGLFVYSQVHLLCLLAWLTLTVK</sequence>
<evidence type="ECO:0000313" key="2">
    <source>
        <dbReference type="RefSeq" id="XP_055867251.1"/>
    </source>
</evidence>
<dbReference type="AlphaFoldDB" id="A0A9W2YX11"/>
<dbReference type="OrthoDB" id="10302932at2759"/>